<evidence type="ECO:0000256" key="10">
    <source>
        <dbReference type="ARBA" id="ARBA00047409"/>
    </source>
</evidence>
<evidence type="ECO:0000256" key="5">
    <source>
        <dbReference type="ARBA" id="ARBA00039314"/>
    </source>
</evidence>
<proteinExistence type="predicted"/>
<dbReference type="InterPro" id="IPR052382">
    <property type="entry name" value="ABHD10_acyl-thioesterase"/>
</dbReference>
<evidence type="ECO:0000313" key="13">
    <source>
        <dbReference type="EMBL" id="GGD04309.1"/>
    </source>
</evidence>
<dbReference type="RefSeq" id="WP_373289529.1">
    <property type="nucleotide sequence ID" value="NZ_BMJJ01000001.1"/>
</dbReference>
<organism evidence="13 14">
    <name type="scientific">Aureimonas glaciei</name>
    <dbReference type="NCBI Taxonomy" id="1776957"/>
    <lineage>
        <taxon>Bacteria</taxon>
        <taxon>Pseudomonadati</taxon>
        <taxon>Pseudomonadota</taxon>
        <taxon>Alphaproteobacteria</taxon>
        <taxon>Hyphomicrobiales</taxon>
        <taxon>Aurantimonadaceae</taxon>
        <taxon>Aureimonas</taxon>
    </lineage>
</organism>
<comment type="catalytic activity">
    <reaction evidence="11">
        <text>mycophenolic acid O-acyl-beta-D-glucuronide + H2O = mycophenolate + D-glucuronate + H(+)</text>
        <dbReference type="Rhea" id="RHEA:34179"/>
        <dbReference type="ChEBI" id="CHEBI:15377"/>
        <dbReference type="ChEBI" id="CHEBI:15378"/>
        <dbReference type="ChEBI" id="CHEBI:58720"/>
        <dbReference type="ChEBI" id="CHEBI:62932"/>
        <dbReference type="ChEBI" id="CHEBI:66982"/>
        <dbReference type="EC" id="3.1.1.93"/>
    </reaction>
    <physiologicalReaction direction="left-to-right" evidence="11">
        <dbReference type="Rhea" id="RHEA:34180"/>
    </physiologicalReaction>
</comment>
<protein>
    <recommendedName>
        <fullName evidence="5">Palmitoyl-protein thioesterase ABHD10, mitochondrial</fullName>
        <ecNumber evidence="4">3.1.1.93</ecNumber>
        <ecNumber evidence="1">3.1.2.22</ecNumber>
    </recommendedName>
    <alternativeName>
        <fullName evidence="7">Acyl-protein thioesterase ABHD10</fullName>
    </alternativeName>
    <alternativeName>
        <fullName evidence="8">Alpha/beta hydrolase domain-containing protein 10</fullName>
    </alternativeName>
    <alternativeName>
        <fullName evidence="6">Mycophenolic acid acyl-glucuronide esterase, mitochondrial</fullName>
    </alternativeName>
</protein>
<dbReference type="GO" id="GO:0102390">
    <property type="term" value="F:mycophenolic acid acyl-glucuronide esterase activity"/>
    <property type="evidence" value="ECO:0007669"/>
    <property type="project" value="UniProtKB-EC"/>
</dbReference>
<comment type="caution">
    <text evidence="13">The sequence shown here is derived from an EMBL/GenBank/DDBJ whole genome shotgun (WGS) entry which is preliminary data.</text>
</comment>
<dbReference type="EC" id="3.1.1.93" evidence="4"/>
<reference evidence="13" key="2">
    <citation type="submission" date="2020-09" db="EMBL/GenBank/DDBJ databases">
        <authorList>
            <person name="Sun Q."/>
            <person name="Zhou Y."/>
        </authorList>
    </citation>
    <scope>NUCLEOTIDE SEQUENCE</scope>
    <source>
        <strain evidence="13">CGMCC 1.15493</strain>
    </source>
</reference>
<dbReference type="PANTHER" id="PTHR16138:SF7">
    <property type="entry name" value="PALMITOYL-PROTEIN THIOESTERASE ABHD10, MITOCHONDRIAL"/>
    <property type="match status" value="1"/>
</dbReference>
<evidence type="ECO:0000256" key="2">
    <source>
        <dbReference type="ARBA" id="ARBA00022801"/>
    </source>
</evidence>
<evidence type="ECO:0000256" key="7">
    <source>
        <dbReference type="ARBA" id="ARBA00042645"/>
    </source>
</evidence>
<dbReference type="Pfam" id="PF12697">
    <property type="entry name" value="Abhydrolase_6"/>
    <property type="match status" value="1"/>
</dbReference>
<comment type="function">
    <text evidence="9">Acts as an acyl-protein thioesterase that hydrolyzes fatty acids from acylated residues in proteins. Regulates the mitochondrial S-depalmitoylation of the nucleophilic active site residue of peroxiredoxin-5/PRDX5, a key antioxidant protein, therefore modulating mitochondrial antioxidant ability. Also catalyzes the deglucuronidation of mycophenolic acid acyl-glucuronide, an active metabolite of the immunosuppressant drug mycophenolate.</text>
</comment>
<keyword evidence="14" id="KW-1185">Reference proteome</keyword>
<evidence type="ECO:0000256" key="1">
    <source>
        <dbReference type="ARBA" id="ARBA00012423"/>
    </source>
</evidence>
<reference evidence="13" key="1">
    <citation type="journal article" date="2014" name="Int. J. Syst. Evol. Microbiol.">
        <title>Complete genome sequence of Corynebacterium casei LMG S-19264T (=DSM 44701T), isolated from a smear-ripened cheese.</title>
        <authorList>
            <consortium name="US DOE Joint Genome Institute (JGI-PGF)"/>
            <person name="Walter F."/>
            <person name="Albersmeier A."/>
            <person name="Kalinowski J."/>
            <person name="Ruckert C."/>
        </authorList>
    </citation>
    <scope>NUCLEOTIDE SEQUENCE</scope>
    <source>
        <strain evidence="13">CGMCC 1.15493</strain>
    </source>
</reference>
<evidence type="ECO:0000313" key="14">
    <source>
        <dbReference type="Proteomes" id="UP000613160"/>
    </source>
</evidence>
<dbReference type="EMBL" id="BMJJ01000001">
    <property type="protein sequence ID" value="GGD04309.1"/>
    <property type="molecule type" value="Genomic_DNA"/>
</dbReference>
<gene>
    <name evidence="13" type="ORF">GCM10011335_03810</name>
</gene>
<dbReference type="PANTHER" id="PTHR16138">
    <property type="entry name" value="MYCOPHENOLIC ACID ACYL-GLUCURONIDE ESTERASE, MITOCHONDRIAL"/>
    <property type="match status" value="1"/>
</dbReference>
<comment type="catalytic activity">
    <reaction evidence="10">
        <text>S-hexadecanoyl-L-cysteinyl-[protein] + H2O = L-cysteinyl-[protein] + hexadecanoate + H(+)</text>
        <dbReference type="Rhea" id="RHEA:19233"/>
        <dbReference type="Rhea" id="RHEA-COMP:10131"/>
        <dbReference type="Rhea" id="RHEA-COMP:11032"/>
        <dbReference type="ChEBI" id="CHEBI:7896"/>
        <dbReference type="ChEBI" id="CHEBI:15377"/>
        <dbReference type="ChEBI" id="CHEBI:15378"/>
        <dbReference type="ChEBI" id="CHEBI:29950"/>
        <dbReference type="ChEBI" id="CHEBI:74151"/>
        <dbReference type="EC" id="3.1.2.22"/>
    </reaction>
    <physiologicalReaction direction="left-to-right" evidence="10">
        <dbReference type="Rhea" id="RHEA:19234"/>
    </physiologicalReaction>
</comment>
<evidence type="ECO:0000256" key="11">
    <source>
        <dbReference type="ARBA" id="ARBA00047972"/>
    </source>
</evidence>
<evidence type="ECO:0000256" key="6">
    <source>
        <dbReference type="ARBA" id="ARBA00041520"/>
    </source>
</evidence>
<dbReference type="Gene3D" id="3.40.50.1820">
    <property type="entry name" value="alpha/beta hydrolase"/>
    <property type="match status" value="1"/>
</dbReference>
<evidence type="ECO:0000256" key="4">
    <source>
        <dbReference type="ARBA" id="ARBA00039132"/>
    </source>
</evidence>
<keyword evidence="2 13" id="KW-0378">Hydrolase</keyword>
<dbReference type="SUPFAM" id="SSF53474">
    <property type="entry name" value="alpha/beta-Hydrolases"/>
    <property type="match status" value="1"/>
</dbReference>
<dbReference type="InterPro" id="IPR000073">
    <property type="entry name" value="AB_hydrolase_1"/>
</dbReference>
<name>A0A916XSL3_9HYPH</name>
<keyword evidence="3" id="KW-0809">Transit peptide</keyword>
<dbReference type="EC" id="3.1.2.22" evidence="1"/>
<sequence length="271" mass="28845">MPLAPPEPPTGAPKFLEIGAGPAQRSIAYRAAAGAAPSVLWLGGYASDMRGTKAERLAACTAREGWGFCRFDYSGHGESGGEFVEGTISRWLEEAEAVLDATLTGPVVLVGSSMGAWIALRLVAKLRRKGSDRVAGLLLLAPAPDFPRRLVVPNLSPAQRQDLETKGFCSEPSAYGAPMIYSRALIEDGESNLVMEGLIETGCPVHIIQGMQDPDVPYAHALDLVTLLPADGVTLTLVKDGDHRLSRESDLVLIERALGALVTEARLTMSR</sequence>
<evidence type="ECO:0000256" key="3">
    <source>
        <dbReference type="ARBA" id="ARBA00022946"/>
    </source>
</evidence>
<dbReference type="AlphaFoldDB" id="A0A916XSL3"/>
<feature type="domain" description="AB hydrolase-1" evidence="12">
    <location>
        <begin position="65"/>
        <end position="246"/>
    </location>
</feature>
<evidence type="ECO:0000256" key="8">
    <source>
        <dbReference type="ARBA" id="ARBA00042704"/>
    </source>
</evidence>
<evidence type="ECO:0000256" key="9">
    <source>
        <dbReference type="ARBA" id="ARBA00046047"/>
    </source>
</evidence>
<dbReference type="GO" id="GO:0008474">
    <property type="term" value="F:palmitoyl-(protein) hydrolase activity"/>
    <property type="evidence" value="ECO:0007669"/>
    <property type="project" value="UniProtKB-EC"/>
</dbReference>
<accession>A0A916XSL3</accession>
<dbReference type="InterPro" id="IPR029058">
    <property type="entry name" value="AB_hydrolase_fold"/>
</dbReference>
<evidence type="ECO:0000259" key="12">
    <source>
        <dbReference type="Pfam" id="PF12697"/>
    </source>
</evidence>
<dbReference type="Proteomes" id="UP000613160">
    <property type="component" value="Unassembled WGS sequence"/>
</dbReference>